<dbReference type="Proteomes" id="UP000069940">
    <property type="component" value="Unassembled WGS sequence"/>
</dbReference>
<reference evidence="2" key="2">
    <citation type="submission" date="2025-05" db="UniProtKB">
        <authorList>
            <consortium name="EnsemblMetazoa"/>
        </authorList>
    </citation>
    <scope>IDENTIFICATION</scope>
    <source>
        <strain evidence="2">Foshan</strain>
    </source>
</reference>
<reference evidence="3" key="1">
    <citation type="journal article" date="2015" name="Proc. Natl. Acad. Sci. U.S.A.">
        <title>Genome sequence of the Asian Tiger mosquito, Aedes albopictus, reveals insights into its biology, genetics, and evolution.</title>
        <authorList>
            <person name="Chen X.G."/>
            <person name="Jiang X."/>
            <person name="Gu J."/>
            <person name="Xu M."/>
            <person name="Wu Y."/>
            <person name="Deng Y."/>
            <person name="Zhang C."/>
            <person name="Bonizzoni M."/>
            <person name="Dermauw W."/>
            <person name="Vontas J."/>
            <person name="Armbruster P."/>
            <person name="Huang X."/>
            <person name="Yang Y."/>
            <person name="Zhang H."/>
            <person name="He W."/>
            <person name="Peng H."/>
            <person name="Liu Y."/>
            <person name="Wu K."/>
            <person name="Chen J."/>
            <person name="Lirakis M."/>
            <person name="Topalis P."/>
            <person name="Van Leeuwen T."/>
            <person name="Hall A.B."/>
            <person name="Jiang X."/>
            <person name="Thorpe C."/>
            <person name="Mueller R.L."/>
            <person name="Sun C."/>
            <person name="Waterhouse R.M."/>
            <person name="Yan G."/>
            <person name="Tu Z.J."/>
            <person name="Fang X."/>
            <person name="James A.A."/>
        </authorList>
    </citation>
    <scope>NUCLEOTIDE SEQUENCE [LARGE SCALE GENOMIC DNA]</scope>
    <source>
        <strain evidence="3">Foshan</strain>
    </source>
</reference>
<protein>
    <submittedName>
        <fullName evidence="2">Uncharacterized protein</fullName>
    </submittedName>
</protein>
<dbReference type="GeneID" id="109432791"/>
<dbReference type="RefSeq" id="XP_062715034.1">
    <property type="nucleotide sequence ID" value="XM_062859050.1"/>
</dbReference>
<name>A0ABM1ZV56_AEDAL</name>
<evidence type="ECO:0000256" key="1">
    <source>
        <dbReference type="SAM" id="MobiDB-lite"/>
    </source>
</evidence>
<accession>A0ABM1ZV56</accession>
<keyword evidence="3" id="KW-1185">Reference proteome</keyword>
<evidence type="ECO:0000313" key="2">
    <source>
        <dbReference type="EnsemblMetazoa" id="AALFPA23_021963.P32507"/>
    </source>
</evidence>
<feature type="compositionally biased region" description="Polar residues" evidence="1">
    <location>
        <begin position="1"/>
        <end position="11"/>
    </location>
</feature>
<feature type="region of interest" description="Disordered" evidence="1">
    <location>
        <begin position="1"/>
        <end position="22"/>
    </location>
</feature>
<dbReference type="EnsemblMetazoa" id="AALFPA23_021963.R32507">
    <property type="protein sequence ID" value="AALFPA23_021963.P32507"/>
    <property type="gene ID" value="AALFPA23_021963"/>
</dbReference>
<sequence length="355" mass="40124">MDGSQDGTTVGKSDGTLDGTLYDPEAAVEYLDFEELDESDENNVDEQEAANPLHDASDYVFLFTGIFFQRFYKSQLRPKEWTKTAVYGDTATEVVDCLWGIAFAKVERQVIFDDETPRWSENTTPTVNDASDFITLQDTTKKKLYAIDSLTARVLRGWKGKTVRVYVYVWSTNVQTSAQHQAILRKLLSPQNADRAGAHSVRDDSALADELRNSHTHLEGHYSSWLLWANFIHSAPVHTQDQMKQSSTPPMQLSKYFRWVATSEPSRLEAVHKGMIVAQNNNSGWLREIGNVKKTLLDCKKLLDGALLKVEEMEQRGVIGNDMLNSMELAVRPEEMELSQHLANSVTDCDDVDHQ</sequence>
<proteinExistence type="predicted"/>
<evidence type="ECO:0000313" key="3">
    <source>
        <dbReference type="Proteomes" id="UP000069940"/>
    </source>
</evidence>
<organism evidence="2 3">
    <name type="scientific">Aedes albopictus</name>
    <name type="common">Asian tiger mosquito</name>
    <name type="synonym">Stegomyia albopicta</name>
    <dbReference type="NCBI Taxonomy" id="7160"/>
    <lineage>
        <taxon>Eukaryota</taxon>
        <taxon>Metazoa</taxon>
        <taxon>Ecdysozoa</taxon>
        <taxon>Arthropoda</taxon>
        <taxon>Hexapoda</taxon>
        <taxon>Insecta</taxon>
        <taxon>Pterygota</taxon>
        <taxon>Neoptera</taxon>
        <taxon>Endopterygota</taxon>
        <taxon>Diptera</taxon>
        <taxon>Nematocera</taxon>
        <taxon>Culicoidea</taxon>
        <taxon>Culicidae</taxon>
        <taxon>Culicinae</taxon>
        <taxon>Aedini</taxon>
        <taxon>Aedes</taxon>
        <taxon>Stegomyia</taxon>
    </lineage>
</organism>